<keyword evidence="9" id="KW-1185">Reference proteome</keyword>
<dbReference type="GO" id="GO:0046872">
    <property type="term" value="F:metal ion binding"/>
    <property type="evidence" value="ECO:0007669"/>
    <property type="project" value="UniProtKB-KW"/>
</dbReference>
<feature type="domain" description="Enoyl reductase (ER)" evidence="7">
    <location>
        <begin position="18"/>
        <end position="338"/>
    </location>
</feature>
<comment type="similarity">
    <text evidence="2">Belongs to the zinc-containing alcohol dehydrogenase family.</text>
</comment>
<dbReference type="PANTHER" id="PTHR42940">
    <property type="entry name" value="ALCOHOL DEHYDROGENASE 1-RELATED"/>
    <property type="match status" value="1"/>
</dbReference>
<dbReference type="InterPro" id="IPR013154">
    <property type="entry name" value="ADH-like_N"/>
</dbReference>
<protein>
    <recommendedName>
        <fullName evidence="7">Enoyl reductase (ER) domain-containing protein</fullName>
    </recommendedName>
</protein>
<dbReference type="InterPro" id="IPR013149">
    <property type="entry name" value="ADH-like_C"/>
</dbReference>
<reference evidence="8" key="1">
    <citation type="submission" date="2023-03" db="EMBL/GenBank/DDBJ databases">
        <title>Complete genome of Cladonia borealis.</title>
        <authorList>
            <person name="Park H."/>
        </authorList>
    </citation>
    <scope>NUCLEOTIDE SEQUENCE</scope>
    <source>
        <strain evidence="8">ANT050790</strain>
    </source>
</reference>
<dbReference type="Proteomes" id="UP001166286">
    <property type="component" value="Unassembled WGS sequence"/>
</dbReference>
<dbReference type="InterPro" id="IPR020843">
    <property type="entry name" value="ER"/>
</dbReference>
<keyword evidence="4" id="KW-0862">Zinc</keyword>
<gene>
    <name evidence="8" type="ORF">JMJ35_009856</name>
</gene>
<dbReference type="Pfam" id="PF00107">
    <property type="entry name" value="ADH_zinc_N"/>
    <property type="match status" value="1"/>
</dbReference>
<dbReference type="FunFam" id="3.40.50.720:FF:000039">
    <property type="entry name" value="Alcohol dehydrogenase AdhP"/>
    <property type="match status" value="1"/>
</dbReference>
<comment type="caution">
    <text evidence="8">The sequence shown here is derived from an EMBL/GenBank/DDBJ whole genome shotgun (WGS) entry which is preliminary data.</text>
</comment>
<evidence type="ECO:0000256" key="3">
    <source>
        <dbReference type="ARBA" id="ARBA00022723"/>
    </source>
</evidence>
<dbReference type="PANTHER" id="PTHR42940:SF7">
    <property type="entry name" value="ALCOHOL DEHYDROGENASE-LIKE N-TERMINAL DOMAIN-CONTAINING PROTEIN"/>
    <property type="match status" value="1"/>
</dbReference>
<evidence type="ECO:0000259" key="7">
    <source>
        <dbReference type="SMART" id="SM00829"/>
    </source>
</evidence>
<evidence type="ECO:0000256" key="2">
    <source>
        <dbReference type="ARBA" id="ARBA00008072"/>
    </source>
</evidence>
<dbReference type="CDD" id="cd08296">
    <property type="entry name" value="CAD_like"/>
    <property type="match status" value="1"/>
</dbReference>
<evidence type="ECO:0000256" key="4">
    <source>
        <dbReference type="ARBA" id="ARBA00022833"/>
    </source>
</evidence>
<dbReference type="Gene3D" id="3.40.50.720">
    <property type="entry name" value="NAD(P)-binding Rossmann-like Domain"/>
    <property type="match status" value="1"/>
</dbReference>
<evidence type="ECO:0000256" key="6">
    <source>
        <dbReference type="ARBA" id="ARBA00023027"/>
    </source>
</evidence>
<dbReference type="SUPFAM" id="SSF50129">
    <property type="entry name" value="GroES-like"/>
    <property type="match status" value="1"/>
</dbReference>
<evidence type="ECO:0000256" key="1">
    <source>
        <dbReference type="ARBA" id="ARBA00001947"/>
    </source>
</evidence>
<evidence type="ECO:0000313" key="9">
    <source>
        <dbReference type="Proteomes" id="UP001166286"/>
    </source>
</evidence>
<dbReference type="SUPFAM" id="SSF51735">
    <property type="entry name" value="NAD(P)-binding Rossmann-fold domains"/>
    <property type="match status" value="1"/>
</dbReference>
<proteinExistence type="inferred from homology"/>
<dbReference type="AlphaFoldDB" id="A0AA39QRR8"/>
<dbReference type="Pfam" id="PF08240">
    <property type="entry name" value="ADH_N"/>
    <property type="match status" value="1"/>
</dbReference>
<dbReference type="SMART" id="SM00829">
    <property type="entry name" value="PKS_ER"/>
    <property type="match status" value="1"/>
</dbReference>
<dbReference type="EMBL" id="JAFEKC020000022">
    <property type="protein sequence ID" value="KAK0507967.1"/>
    <property type="molecule type" value="Genomic_DNA"/>
</dbReference>
<dbReference type="GO" id="GO:0004022">
    <property type="term" value="F:alcohol dehydrogenase (NAD+) activity"/>
    <property type="evidence" value="ECO:0007669"/>
    <property type="project" value="TreeGrafter"/>
</dbReference>
<organism evidence="8 9">
    <name type="scientific">Cladonia borealis</name>
    <dbReference type="NCBI Taxonomy" id="184061"/>
    <lineage>
        <taxon>Eukaryota</taxon>
        <taxon>Fungi</taxon>
        <taxon>Dikarya</taxon>
        <taxon>Ascomycota</taxon>
        <taxon>Pezizomycotina</taxon>
        <taxon>Lecanoromycetes</taxon>
        <taxon>OSLEUM clade</taxon>
        <taxon>Lecanoromycetidae</taxon>
        <taxon>Lecanorales</taxon>
        <taxon>Lecanorineae</taxon>
        <taxon>Cladoniaceae</taxon>
        <taxon>Cladonia</taxon>
    </lineage>
</organism>
<dbReference type="InterPro" id="IPR011032">
    <property type="entry name" value="GroES-like_sf"/>
</dbReference>
<keyword evidence="3" id="KW-0479">Metal-binding</keyword>
<keyword evidence="5" id="KW-0560">Oxidoreductase</keyword>
<sequence length="341" mass="36295">MAPQIPKTHKAAMFKEKGGPLVLEEIETKQPGEGEVLVKVLACGVCHSEVVTQFAMFGNPFPRIPGHEVIGTVAAVGPGEKRWKVGERVGAPWHGGHCGVCKQCKRGFNQACAEEQINGVTRDGGFAEYCILRTEATVSIPDDIDPADSAPLLCAGVTVFNSMRQMNVPTGEIVAIQGLGGLGHLALQYANKMGYKVVALSSSGAKEKFAKELGAHVYVDSSKEDHAEALQKMGGAAMIVSTAPNPDIMGNLVNGLGAQGKLVLLSPMGEIKINTLPMISKGASVHGWPSGQALDCEEAVEFAELHNVKCMVEKFPLDKANDAFDHMMSGNVRFRSVITME</sequence>
<keyword evidence="6" id="KW-0520">NAD</keyword>
<evidence type="ECO:0000256" key="5">
    <source>
        <dbReference type="ARBA" id="ARBA00023002"/>
    </source>
</evidence>
<dbReference type="GO" id="GO:0005737">
    <property type="term" value="C:cytoplasm"/>
    <property type="evidence" value="ECO:0007669"/>
    <property type="project" value="TreeGrafter"/>
</dbReference>
<accession>A0AA39QRR8</accession>
<name>A0AA39QRR8_9LECA</name>
<comment type="cofactor">
    <cofactor evidence="1">
        <name>Zn(2+)</name>
        <dbReference type="ChEBI" id="CHEBI:29105"/>
    </cofactor>
</comment>
<dbReference type="Gene3D" id="3.90.180.10">
    <property type="entry name" value="Medium-chain alcohol dehydrogenases, catalytic domain"/>
    <property type="match status" value="1"/>
</dbReference>
<evidence type="ECO:0000313" key="8">
    <source>
        <dbReference type="EMBL" id="KAK0507967.1"/>
    </source>
</evidence>
<dbReference type="InterPro" id="IPR036291">
    <property type="entry name" value="NAD(P)-bd_dom_sf"/>
</dbReference>